<evidence type="ECO:0000256" key="2">
    <source>
        <dbReference type="ARBA" id="ARBA00022741"/>
    </source>
</evidence>
<dbReference type="AlphaFoldDB" id="A0A418XCH0"/>
<dbReference type="PANTHER" id="PTHR42781">
    <property type="entry name" value="SPERMIDINE/PUTRESCINE IMPORT ATP-BINDING PROTEIN POTA"/>
    <property type="match status" value="1"/>
</dbReference>
<keyword evidence="3 5" id="KW-0067">ATP-binding</keyword>
<evidence type="ECO:0000313" key="5">
    <source>
        <dbReference type="EMBL" id="RJG10219.1"/>
    </source>
</evidence>
<sequence length="346" mass="38278">MTLAVQFTQVSRQFGEVKAVDRVSIDIEDGEFFSMLGPSGSGKTTCLRLIAGFEQPSAGSIRIHGAEAVGLAPYQRDVNTVFQDYALFPHMNVRDNVAYGLKVKGIGKTERLTRAEEALNMVALGGYGERKPAQLSGGQRQRVALARALVNRPRVLLLDEPLGALDLKLREQMQGELKKLQRQLGITFIFVTHDQTEALSMSDRVAVFNKGRIEQVDTPRNLYMKPATPFVAEFVGTSNVLRGELAEQLTGNARPFSIRPEHIRFADSPVAGDEVQISGLLHDIQYQGSATRYEIQLENGQNLSISHANNQWQETTLAYQPGQRVTARWAREAMIPLLETALSEGV</sequence>
<organism evidence="5 6">
    <name type="scientific">Pseudomonas cavernicola</name>
    <dbReference type="NCBI Taxonomy" id="2320866"/>
    <lineage>
        <taxon>Bacteria</taxon>
        <taxon>Pseudomonadati</taxon>
        <taxon>Pseudomonadota</taxon>
        <taxon>Gammaproteobacteria</taxon>
        <taxon>Pseudomonadales</taxon>
        <taxon>Pseudomonadaceae</taxon>
        <taxon>Pseudomonas</taxon>
    </lineage>
</organism>
<dbReference type="GO" id="GO:0043190">
    <property type="term" value="C:ATP-binding cassette (ABC) transporter complex"/>
    <property type="evidence" value="ECO:0007669"/>
    <property type="project" value="InterPro"/>
</dbReference>
<proteinExistence type="predicted"/>
<reference evidence="5 6" key="1">
    <citation type="submission" date="2018-09" db="EMBL/GenBank/DDBJ databases">
        <authorList>
            <person name="Zhu H."/>
        </authorList>
    </citation>
    <scope>NUCLEOTIDE SEQUENCE [LARGE SCALE GENOMIC DNA]</scope>
    <source>
        <strain evidence="5 6">K1S02-6</strain>
    </source>
</reference>
<dbReference type="InterPro" id="IPR013611">
    <property type="entry name" value="Transp-assoc_OB_typ2"/>
</dbReference>
<keyword evidence="6" id="KW-1185">Reference proteome</keyword>
<dbReference type="SUPFAM" id="SSF52540">
    <property type="entry name" value="P-loop containing nucleoside triphosphate hydrolases"/>
    <property type="match status" value="1"/>
</dbReference>
<evidence type="ECO:0000256" key="3">
    <source>
        <dbReference type="ARBA" id="ARBA00022840"/>
    </source>
</evidence>
<evidence type="ECO:0000256" key="1">
    <source>
        <dbReference type="ARBA" id="ARBA00022448"/>
    </source>
</evidence>
<dbReference type="GO" id="GO:0005524">
    <property type="term" value="F:ATP binding"/>
    <property type="evidence" value="ECO:0007669"/>
    <property type="project" value="UniProtKB-KW"/>
</dbReference>
<accession>A0A418XCH0</accession>
<dbReference type="Pfam" id="PF00005">
    <property type="entry name" value="ABC_tran"/>
    <property type="match status" value="1"/>
</dbReference>
<dbReference type="Proteomes" id="UP000284021">
    <property type="component" value="Unassembled WGS sequence"/>
</dbReference>
<dbReference type="InterPro" id="IPR003593">
    <property type="entry name" value="AAA+_ATPase"/>
</dbReference>
<keyword evidence="2" id="KW-0547">Nucleotide-binding</keyword>
<evidence type="ECO:0000259" key="4">
    <source>
        <dbReference type="PROSITE" id="PS50893"/>
    </source>
</evidence>
<keyword evidence="1" id="KW-0813">Transport</keyword>
<dbReference type="GO" id="GO:0015847">
    <property type="term" value="P:putrescine transport"/>
    <property type="evidence" value="ECO:0007669"/>
    <property type="project" value="UniProtKB-ARBA"/>
</dbReference>
<dbReference type="InterPro" id="IPR050093">
    <property type="entry name" value="ABC_SmlMolc_Importer"/>
</dbReference>
<name>A0A418XCH0_9PSED</name>
<dbReference type="SMART" id="SM00382">
    <property type="entry name" value="AAA"/>
    <property type="match status" value="1"/>
</dbReference>
<dbReference type="GO" id="GO:0016887">
    <property type="term" value="F:ATP hydrolysis activity"/>
    <property type="evidence" value="ECO:0007669"/>
    <property type="project" value="InterPro"/>
</dbReference>
<dbReference type="SUPFAM" id="SSF50331">
    <property type="entry name" value="MOP-like"/>
    <property type="match status" value="1"/>
</dbReference>
<dbReference type="InterPro" id="IPR027417">
    <property type="entry name" value="P-loop_NTPase"/>
</dbReference>
<dbReference type="InterPro" id="IPR017871">
    <property type="entry name" value="ABC_transporter-like_CS"/>
</dbReference>
<dbReference type="PANTHER" id="PTHR42781:SF4">
    <property type="entry name" value="SPERMIDINE_PUTRESCINE IMPORT ATP-BINDING PROTEIN POTA"/>
    <property type="match status" value="1"/>
</dbReference>
<dbReference type="Pfam" id="PF08402">
    <property type="entry name" value="TOBE_2"/>
    <property type="match status" value="1"/>
</dbReference>
<dbReference type="Gene3D" id="3.40.50.300">
    <property type="entry name" value="P-loop containing nucleotide triphosphate hydrolases"/>
    <property type="match status" value="1"/>
</dbReference>
<evidence type="ECO:0000313" key="6">
    <source>
        <dbReference type="Proteomes" id="UP000284021"/>
    </source>
</evidence>
<dbReference type="PROSITE" id="PS50893">
    <property type="entry name" value="ABC_TRANSPORTER_2"/>
    <property type="match status" value="1"/>
</dbReference>
<dbReference type="InterPro" id="IPR003439">
    <property type="entry name" value="ABC_transporter-like_ATP-bd"/>
</dbReference>
<gene>
    <name evidence="5" type="ORF">D3879_19525</name>
</gene>
<dbReference type="FunFam" id="3.40.50.300:FF:000133">
    <property type="entry name" value="Spermidine/putrescine import ATP-binding protein PotA"/>
    <property type="match status" value="1"/>
</dbReference>
<dbReference type="RefSeq" id="WP_119955904.1">
    <property type="nucleotide sequence ID" value="NZ_QYUR01000006.1"/>
</dbReference>
<feature type="domain" description="ABC transporter" evidence="4">
    <location>
        <begin position="5"/>
        <end position="235"/>
    </location>
</feature>
<dbReference type="Gene3D" id="2.40.50.100">
    <property type="match status" value="1"/>
</dbReference>
<dbReference type="GO" id="GO:0022857">
    <property type="term" value="F:transmembrane transporter activity"/>
    <property type="evidence" value="ECO:0007669"/>
    <property type="project" value="InterPro"/>
</dbReference>
<dbReference type="PROSITE" id="PS00211">
    <property type="entry name" value="ABC_TRANSPORTER_1"/>
    <property type="match status" value="1"/>
</dbReference>
<comment type="caution">
    <text evidence="5">The sequence shown here is derived from an EMBL/GenBank/DDBJ whole genome shotgun (WGS) entry which is preliminary data.</text>
</comment>
<dbReference type="OrthoDB" id="9802264at2"/>
<protein>
    <submittedName>
        <fullName evidence="5">ABC transporter ATP-binding protein</fullName>
    </submittedName>
</protein>
<dbReference type="InterPro" id="IPR008995">
    <property type="entry name" value="Mo/tungstate-bd_C_term_dom"/>
</dbReference>
<dbReference type="EMBL" id="QYUR01000006">
    <property type="protein sequence ID" value="RJG10219.1"/>
    <property type="molecule type" value="Genomic_DNA"/>
</dbReference>